<dbReference type="GO" id="GO:0004316">
    <property type="term" value="F:3-oxoacyl-[acyl-carrier-protein] reductase (NADPH) activity"/>
    <property type="evidence" value="ECO:0007669"/>
    <property type="project" value="UniProtKB-UniRule"/>
</dbReference>
<name>A0A1X4XZQ3_9BACT</name>
<dbReference type="InterPro" id="IPR036291">
    <property type="entry name" value="NAD(P)-bd_dom_sf"/>
</dbReference>
<keyword evidence="8" id="KW-0275">Fatty acid biosynthesis</keyword>
<feature type="domain" description="Ketoreductase" evidence="9">
    <location>
        <begin position="6"/>
        <end position="186"/>
    </location>
</feature>
<keyword evidence="4 8" id="KW-0560">Oxidoreductase</keyword>
<dbReference type="OrthoDB" id="9804774at2"/>
<dbReference type="NCBIfam" id="NF005559">
    <property type="entry name" value="PRK07231.1"/>
    <property type="match status" value="1"/>
</dbReference>
<evidence type="ECO:0000313" key="11">
    <source>
        <dbReference type="Proteomes" id="UP000194141"/>
    </source>
</evidence>
<comment type="caution">
    <text evidence="10">The sequence shown here is derived from an EMBL/GenBank/DDBJ whole genome shotgun (WGS) entry which is preliminary data.</text>
</comment>
<reference evidence="10 11" key="1">
    <citation type="journal article" date="2017" name="Front. Microbiol.">
        <title>Genome Sequence of Desulfurella amilsii Strain TR1 and Comparative Genomics of Desulfurellaceae Family.</title>
        <authorList>
            <person name="Florentino A.P."/>
            <person name="Stams A.J."/>
            <person name="Sanchez-Andrea I."/>
        </authorList>
    </citation>
    <scope>NUCLEOTIDE SEQUENCE [LARGE SCALE GENOMIC DNA]</scope>
    <source>
        <strain evidence="10 11">TR1</strain>
    </source>
</reference>
<dbReference type="InterPro" id="IPR020904">
    <property type="entry name" value="Sc_DH/Rdtase_CS"/>
</dbReference>
<organism evidence="10 11">
    <name type="scientific">Desulfurella amilsii</name>
    <dbReference type="NCBI Taxonomy" id="1562698"/>
    <lineage>
        <taxon>Bacteria</taxon>
        <taxon>Pseudomonadati</taxon>
        <taxon>Campylobacterota</taxon>
        <taxon>Desulfurellia</taxon>
        <taxon>Desulfurellales</taxon>
        <taxon>Desulfurellaceae</taxon>
        <taxon>Desulfurella</taxon>
    </lineage>
</organism>
<keyword evidence="3 7" id="KW-0521">NADP</keyword>
<gene>
    <name evidence="10" type="ORF">DESAMIL20_123</name>
</gene>
<protein>
    <recommendedName>
        <fullName evidence="8">3-oxoacyl-[acyl-carrier-protein] reductase</fullName>
        <ecNumber evidence="8">1.1.1.100</ecNumber>
    </recommendedName>
</protein>
<keyword evidence="8" id="KW-0444">Lipid biosynthesis</keyword>
<dbReference type="NCBIfam" id="NF009466">
    <property type="entry name" value="PRK12826.1-2"/>
    <property type="match status" value="1"/>
</dbReference>
<dbReference type="PANTHER" id="PTHR42879:SF2">
    <property type="entry name" value="3-OXOACYL-[ACYL-CARRIER-PROTEIN] REDUCTASE FABG"/>
    <property type="match status" value="1"/>
</dbReference>
<feature type="active site" description="Proton acceptor" evidence="6">
    <location>
        <position position="155"/>
    </location>
</feature>
<dbReference type="PRINTS" id="PR00081">
    <property type="entry name" value="GDHRDH"/>
</dbReference>
<evidence type="ECO:0000256" key="1">
    <source>
        <dbReference type="ARBA" id="ARBA00002607"/>
    </source>
</evidence>
<evidence type="ECO:0000256" key="2">
    <source>
        <dbReference type="ARBA" id="ARBA00006484"/>
    </source>
</evidence>
<dbReference type="NCBIfam" id="TIGR01830">
    <property type="entry name" value="3oxo_ACP_reduc"/>
    <property type="match status" value="1"/>
</dbReference>
<dbReference type="GO" id="GO:0051287">
    <property type="term" value="F:NAD binding"/>
    <property type="evidence" value="ECO:0007669"/>
    <property type="project" value="UniProtKB-UniRule"/>
</dbReference>
<evidence type="ECO:0000259" key="9">
    <source>
        <dbReference type="SMART" id="SM00822"/>
    </source>
</evidence>
<evidence type="ECO:0000256" key="5">
    <source>
        <dbReference type="ARBA" id="ARBA00048508"/>
    </source>
</evidence>
<comment type="function">
    <text evidence="1 8">Catalyzes the NADPH-dependent reduction of beta-ketoacyl-ACP substrates to beta-hydroxyacyl-ACP products, the first reductive step in the elongation cycle of fatty acid biosynthesis.</text>
</comment>
<dbReference type="EC" id="1.1.1.100" evidence="8"/>
<evidence type="ECO:0000313" key="10">
    <source>
        <dbReference type="EMBL" id="OSS43015.1"/>
    </source>
</evidence>
<keyword evidence="8" id="KW-0443">Lipid metabolism</keyword>
<dbReference type="AlphaFoldDB" id="A0A1X4XZQ3"/>
<evidence type="ECO:0000256" key="3">
    <source>
        <dbReference type="ARBA" id="ARBA00022857"/>
    </source>
</evidence>
<dbReference type="EMBL" id="MDSU01000001">
    <property type="protein sequence ID" value="OSS43015.1"/>
    <property type="molecule type" value="Genomic_DNA"/>
</dbReference>
<dbReference type="FunFam" id="3.40.50.720:FF:000115">
    <property type="entry name" value="3-oxoacyl-[acyl-carrier-protein] reductase FabG"/>
    <property type="match status" value="1"/>
</dbReference>
<keyword evidence="11" id="KW-1185">Reference proteome</keyword>
<keyword evidence="8" id="KW-0276">Fatty acid metabolism</keyword>
<comment type="similarity">
    <text evidence="2 8">Belongs to the short-chain dehydrogenases/reductases (SDR) family.</text>
</comment>
<dbReference type="SMART" id="SM00822">
    <property type="entry name" value="PKS_KR"/>
    <property type="match status" value="1"/>
</dbReference>
<comment type="pathway">
    <text evidence="8">Lipid metabolism; fatty acid biosynthesis.</text>
</comment>
<feature type="binding site" evidence="7">
    <location>
        <position position="188"/>
    </location>
    <ligand>
        <name>NADP(+)</name>
        <dbReference type="ChEBI" id="CHEBI:58349"/>
    </ligand>
</feature>
<dbReference type="CDD" id="cd05333">
    <property type="entry name" value="BKR_SDR_c"/>
    <property type="match status" value="1"/>
</dbReference>
<dbReference type="UniPathway" id="UPA00094"/>
<dbReference type="InterPro" id="IPR002347">
    <property type="entry name" value="SDR_fam"/>
</dbReference>
<evidence type="ECO:0000256" key="7">
    <source>
        <dbReference type="PIRSR" id="PIRSR611284-2"/>
    </source>
</evidence>
<dbReference type="InterPro" id="IPR050259">
    <property type="entry name" value="SDR"/>
</dbReference>
<evidence type="ECO:0000256" key="4">
    <source>
        <dbReference type="ARBA" id="ARBA00023002"/>
    </source>
</evidence>
<dbReference type="SUPFAM" id="SSF51735">
    <property type="entry name" value="NAD(P)-binding Rossmann-fold domains"/>
    <property type="match status" value="1"/>
</dbReference>
<accession>A0A1X4XZQ3</accession>
<dbReference type="RefSeq" id="WP_086032940.1">
    <property type="nucleotide sequence ID" value="NZ_MDSU01000001.1"/>
</dbReference>
<dbReference type="GO" id="GO:0006633">
    <property type="term" value="P:fatty acid biosynthetic process"/>
    <property type="evidence" value="ECO:0007669"/>
    <property type="project" value="UniProtKB-UniPathway"/>
</dbReference>
<dbReference type="Gene3D" id="3.40.50.720">
    <property type="entry name" value="NAD(P)-binding Rossmann-like Domain"/>
    <property type="match status" value="1"/>
</dbReference>
<dbReference type="Pfam" id="PF13561">
    <property type="entry name" value="adh_short_C2"/>
    <property type="match status" value="1"/>
</dbReference>
<dbReference type="PRINTS" id="PR00080">
    <property type="entry name" value="SDRFAMILY"/>
</dbReference>
<dbReference type="InterPro" id="IPR011284">
    <property type="entry name" value="3oxo_ACP_reduc"/>
</dbReference>
<comment type="subunit">
    <text evidence="8">Homotetramer.</text>
</comment>
<evidence type="ECO:0000256" key="8">
    <source>
        <dbReference type="RuleBase" id="RU366074"/>
    </source>
</evidence>
<proteinExistence type="inferred from homology"/>
<dbReference type="PANTHER" id="PTHR42879">
    <property type="entry name" value="3-OXOACYL-(ACYL-CARRIER-PROTEIN) REDUCTASE"/>
    <property type="match status" value="1"/>
</dbReference>
<comment type="catalytic activity">
    <reaction evidence="5 8">
        <text>a (3R)-hydroxyacyl-[ACP] + NADP(+) = a 3-oxoacyl-[ACP] + NADPH + H(+)</text>
        <dbReference type="Rhea" id="RHEA:17397"/>
        <dbReference type="Rhea" id="RHEA-COMP:9916"/>
        <dbReference type="Rhea" id="RHEA-COMP:9945"/>
        <dbReference type="ChEBI" id="CHEBI:15378"/>
        <dbReference type="ChEBI" id="CHEBI:57783"/>
        <dbReference type="ChEBI" id="CHEBI:58349"/>
        <dbReference type="ChEBI" id="CHEBI:78776"/>
        <dbReference type="ChEBI" id="CHEBI:78827"/>
        <dbReference type="EC" id="1.1.1.100"/>
    </reaction>
</comment>
<dbReference type="PROSITE" id="PS00061">
    <property type="entry name" value="ADH_SHORT"/>
    <property type="match status" value="1"/>
</dbReference>
<feature type="binding site" evidence="7">
    <location>
        <position position="90"/>
    </location>
    <ligand>
        <name>NADP(+)</name>
        <dbReference type="ChEBI" id="CHEBI:58349"/>
    </ligand>
</feature>
<dbReference type="Proteomes" id="UP000194141">
    <property type="component" value="Unassembled WGS sequence"/>
</dbReference>
<feature type="binding site" evidence="7">
    <location>
        <begin position="155"/>
        <end position="159"/>
    </location>
    <ligand>
        <name>NADP(+)</name>
        <dbReference type="ChEBI" id="CHEBI:58349"/>
    </ligand>
</feature>
<sequence>MGYKGDVVVVTGASKGIGAFIAIELAKKGLSAIINYNSSEGKAIAISESIKKEQGKCEIKKFDVSNYAEVEKAFEEIIDKYKKIDYLVNNAGIVSDNLIIKMKEDEFDKVVRLNLYGTFNCSKIVAKYMLKQRFGVIVNISSIVGLFGNAGQSNYAASKAGIIGFTKSLAKELGSRNIRVNAVAPGFIETDMTNGLNIIQKKFLTDKIALRRLGSGQDVANLVAFLLSEEASYITGEVINIDGGLSI</sequence>
<dbReference type="InterPro" id="IPR057326">
    <property type="entry name" value="KR_dom"/>
</dbReference>
<dbReference type="STRING" id="1562698.DESAMIL20_123"/>
<evidence type="ECO:0000256" key="6">
    <source>
        <dbReference type="PIRSR" id="PIRSR611284-1"/>
    </source>
</evidence>